<feature type="region of interest" description="Disordered" evidence="1">
    <location>
        <begin position="160"/>
        <end position="182"/>
    </location>
</feature>
<evidence type="ECO:0000313" key="3">
    <source>
        <dbReference type="Proteomes" id="UP001151760"/>
    </source>
</evidence>
<protein>
    <recommendedName>
        <fullName evidence="4">Integrase, catalytic region, zinc finger, CCHC-type, peptidase aspartic, catalytic</fullName>
    </recommendedName>
</protein>
<evidence type="ECO:0008006" key="4">
    <source>
        <dbReference type="Google" id="ProtNLM"/>
    </source>
</evidence>
<organism evidence="2 3">
    <name type="scientific">Tanacetum coccineum</name>
    <dbReference type="NCBI Taxonomy" id="301880"/>
    <lineage>
        <taxon>Eukaryota</taxon>
        <taxon>Viridiplantae</taxon>
        <taxon>Streptophyta</taxon>
        <taxon>Embryophyta</taxon>
        <taxon>Tracheophyta</taxon>
        <taxon>Spermatophyta</taxon>
        <taxon>Magnoliopsida</taxon>
        <taxon>eudicotyledons</taxon>
        <taxon>Gunneridae</taxon>
        <taxon>Pentapetalae</taxon>
        <taxon>asterids</taxon>
        <taxon>campanulids</taxon>
        <taxon>Asterales</taxon>
        <taxon>Asteraceae</taxon>
        <taxon>Asteroideae</taxon>
        <taxon>Anthemideae</taxon>
        <taxon>Anthemidinae</taxon>
        <taxon>Tanacetum</taxon>
    </lineage>
</organism>
<evidence type="ECO:0000256" key="1">
    <source>
        <dbReference type="SAM" id="MobiDB-lite"/>
    </source>
</evidence>
<reference evidence="2" key="2">
    <citation type="submission" date="2022-01" db="EMBL/GenBank/DDBJ databases">
        <authorList>
            <person name="Yamashiro T."/>
            <person name="Shiraishi A."/>
            <person name="Satake H."/>
            <person name="Nakayama K."/>
        </authorList>
    </citation>
    <scope>NUCLEOTIDE SEQUENCE</scope>
</reference>
<reference evidence="2" key="1">
    <citation type="journal article" date="2022" name="Int. J. Mol. Sci.">
        <title>Draft Genome of Tanacetum Coccineum: Genomic Comparison of Closely Related Tanacetum-Family Plants.</title>
        <authorList>
            <person name="Yamashiro T."/>
            <person name="Shiraishi A."/>
            <person name="Nakayama K."/>
            <person name="Satake H."/>
        </authorList>
    </citation>
    <scope>NUCLEOTIDE SEQUENCE</scope>
</reference>
<comment type="caution">
    <text evidence="2">The sequence shown here is derived from an EMBL/GenBank/DDBJ whole genome shotgun (WGS) entry which is preliminary data.</text>
</comment>
<name>A0ABQ5CAE8_9ASTR</name>
<evidence type="ECO:0000313" key="2">
    <source>
        <dbReference type="EMBL" id="GJT24051.1"/>
    </source>
</evidence>
<proteinExistence type="predicted"/>
<keyword evidence="3" id="KW-1185">Reference proteome</keyword>
<accession>A0ABQ5CAE8</accession>
<dbReference type="EMBL" id="BQNB010014103">
    <property type="protein sequence ID" value="GJT24051.1"/>
    <property type="molecule type" value="Genomic_DNA"/>
</dbReference>
<gene>
    <name evidence="2" type="ORF">Tco_0893988</name>
</gene>
<sequence>MNEDKIKKDLEEIEIINIELDHRVSKLIAENEHLKQTYKQLYDSIKLARIRSKEQCDDLINQVNLKSVEISYLNANLQEKVLVITALKDDLRKLKGKALVDNAITKHTIDPEMLKIDVEPITPKLLNKKTAHSAYIKHTQEEAAVLRDLVEHKANYPLDHPLESSYSTQKNKVEAHPRKVKSSLKNKDGVVAPKGTANVQHSKLNANSELKCVKCNGCMLSDNHDLCVLDFINNVNARVKSKSVMKSSKRKVWKPTGKVFTNIGYIWRPTGRTFTIVGNTCLLTRITTTTKVPLRKPTALDNETHKPVVSLVYSRKPRKSKTNVLVCKSKVLKSVSANKKEPNQSWGSIVSDVPLTSLDECRSSKLFSVTFGNDHVAKILGYGDYQIRNATISRVYYVEGLGHNLFSVG</sequence>
<dbReference type="Proteomes" id="UP001151760">
    <property type="component" value="Unassembled WGS sequence"/>
</dbReference>